<dbReference type="InterPro" id="IPR005618">
    <property type="entry name" value="OMPW"/>
</dbReference>
<evidence type="ECO:0000256" key="1">
    <source>
        <dbReference type="ARBA" id="ARBA00022729"/>
    </source>
</evidence>
<feature type="signal peptide" evidence="2">
    <location>
        <begin position="1"/>
        <end position="30"/>
    </location>
</feature>
<protein>
    <recommendedName>
        <fullName evidence="3">Outer membrane protein beta-barrel domain-containing protein</fullName>
    </recommendedName>
</protein>
<evidence type="ECO:0000256" key="2">
    <source>
        <dbReference type="SAM" id="SignalP"/>
    </source>
</evidence>
<reference evidence="4 5" key="1">
    <citation type="submission" date="2017-05" db="EMBL/GenBank/DDBJ databases">
        <authorList>
            <person name="Song R."/>
            <person name="Chenine A.L."/>
            <person name="Ruprecht R.M."/>
        </authorList>
    </citation>
    <scope>NUCLEOTIDE SEQUENCE [LARGE SCALE GENOMIC DNA]</scope>
    <source>
        <strain evidence="4">SW32</strain>
    </source>
</reference>
<evidence type="ECO:0000259" key="3">
    <source>
        <dbReference type="Pfam" id="PF13505"/>
    </source>
</evidence>
<evidence type="ECO:0000313" key="5">
    <source>
        <dbReference type="Proteomes" id="UP000194457"/>
    </source>
</evidence>
<dbReference type="KEGG" id="kma:B9H00_14280"/>
<dbReference type="Proteomes" id="UP000194457">
    <property type="component" value="Chromosome"/>
</dbReference>
<sequence>MNLFISSKEKIMTLNKLFAASVLVGSSVFAAQSAMAYGQGDVYARADVVKSDISASGKFDDENTWNGAIGVMPFDKLGVELSGSNSNDYDGNNGDSFKMKQYNIMAQYYPLGGTDSRVQPYAGLGASYVTFNDSSLNGGADSFEKRQWAPTAQVGTDLLITDNWALNGFVQYTDLKADYNDGGDRDLNPLTVGGGVSFRF</sequence>
<dbReference type="AlphaFoldDB" id="A0A240URG0"/>
<gene>
    <name evidence="4" type="ORF">B9H00_14280</name>
</gene>
<dbReference type="EMBL" id="CP021358">
    <property type="protein sequence ID" value="ART64081.1"/>
    <property type="molecule type" value="Genomic_DNA"/>
</dbReference>
<name>A0A240URG0_9GAMM</name>
<dbReference type="PANTHER" id="PTHR36920:SF1">
    <property type="entry name" value="OUTER MEMBRANE PROTEIN W"/>
    <property type="match status" value="1"/>
</dbReference>
<feature type="chain" id="PRO_5012557385" description="Outer membrane protein beta-barrel domain-containing protein" evidence="2">
    <location>
        <begin position="31"/>
        <end position="200"/>
    </location>
</feature>
<dbReference type="Pfam" id="PF13505">
    <property type="entry name" value="OMP_b-brl"/>
    <property type="match status" value="1"/>
</dbReference>
<feature type="domain" description="Outer membrane protein beta-barrel" evidence="3">
    <location>
        <begin position="22"/>
        <end position="200"/>
    </location>
</feature>
<dbReference type="InterPro" id="IPR027385">
    <property type="entry name" value="Beta-barrel_OMP"/>
</dbReference>
<dbReference type="SUPFAM" id="SSF56925">
    <property type="entry name" value="OMPA-like"/>
    <property type="match status" value="1"/>
</dbReference>
<accession>A0A240URG0</accession>
<dbReference type="Gene3D" id="2.40.160.20">
    <property type="match status" value="1"/>
</dbReference>
<dbReference type="PANTHER" id="PTHR36920">
    <property type="match status" value="1"/>
</dbReference>
<dbReference type="GO" id="GO:0019867">
    <property type="term" value="C:outer membrane"/>
    <property type="evidence" value="ECO:0007669"/>
    <property type="project" value="InterPro"/>
</dbReference>
<keyword evidence="5" id="KW-1185">Reference proteome</keyword>
<dbReference type="GO" id="GO:0055085">
    <property type="term" value="P:transmembrane transport"/>
    <property type="evidence" value="ECO:0007669"/>
    <property type="project" value="TreeGrafter"/>
</dbReference>
<organism evidence="4 5">
    <name type="scientific">Kushneria marisflavi</name>
    <dbReference type="NCBI Taxonomy" id="157779"/>
    <lineage>
        <taxon>Bacteria</taxon>
        <taxon>Pseudomonadati</taxon>
        <taxon>Pseudomonadota</taxon>
        <taxon>Gammaproteobacteria</taxon>
        <taxon>Oceanospirillales</taxon>
        <taxon>Halomonadaceae</taxon>
        <taxon>Kushneria</taxon>
    </lineage>
</organism>
<evidence type="ECO:0000313" key="4">
    <source>
        <dbReference type="EMBL" id="ART64081.1"/>
    </source>
</evidence>
<keyword evidence="1 2" id="KW-0732">Signal</keyword>
<proteinExistence type="predicted"/>
<dbReference type="InterPro" id="IPR011250">
    <property type="entry name" value="OMP/PagP_B-barrel"/>
</dbReference>